<feature type="transmembrane region" description="Helical" evidence="1">
    <location>
        <begin position="83"/>
        <end position="109"/>
    </location>
</feature>
<feature type="transmembrane region" description="Helical" evidence="1">
    <location>
        <begin position="43"/>
        <end position="62"/>
    </location>
</feature>
<reference evidence="2 3" key="2">
    <citation type="submission" date="2014-10" db="EMBL/GenBank/DDBJ databases">
        <title>Comparative genomics of the Paenibacillus odorifer group.</title>
        <authorList>
            <person name="Tsai Y.-C."/>
            <person name="Martin N."/>
            <person name="Korlach J."/>
            <person name="Wiedmann M."/>
        </authorList>
    </citation>
    <scope>NUCLEOTIDE SEQUENCE [LARGE SCALE GENOMIC DNA]</scope>
    <source>
        <strain evidence="2 3">DSM 18334</strain>
    </source>
</reference>
<evidence type="ECO:0000313" key="3">
    <source>
        <dbReference type="Proteomes" id="UP000029734"/>
    </source>
</evidence>
<dbReference type="OrthoDB" id="7062363at2"/>
<dbReference type="InterPro" id="IPR021529">
    <property type="entry name" value="DUF2798"/>
</dbReference>
<keyword evidence="3" id="KW-1185">Reference proteome</keyword>
<dbReference type="RefSeq" id="WP_036654166.1">
    <property type="nucleotide sequence ID" value="NZ_JQCR01000003.1"/>
</dbReference>
<protein>
    <recommendedName>
        <fullName evidence="4">DUF2798 domain-containing protein</fullName>
    </recommendedName>
</protein>
<dbReference type="AlphaFoldDB" id="A0A098M4A6"/>
<dbReference type="STRING" id="268407.PWYN_16725"/>
<keyword evidence="1" id="KW-0472">Membrane</keyword>
<reference evidence="2 3" key="1">
    <citation type="submission" date="2014-08" db="EMBL/GenBank/DDBJ databases">
        <authorList>
            <person name="den Bakker H.C."/>
        </authorList>
    </citation>
    <scope>NUCLEOTIDE SEQUENCE [LARGE SCALE GENOMIC DNA]</scope>
    <source>
        <strain evidence="2 3">DSM 18334</strain>
    </source>
</reference>
<comment type="caution">
    <text evidence="2">The sequence shown here is derived from an EMBL/GenBank/DDBJ whole genome shotgun (WGS) entry which is preliminary data.</text>
</comment>
<keyword evidence="1" id="KW-0812">Transmembrane</keyword>
<dbReference type="eggNOG" id="ENOG5030IPH">
    <property type="taxonomic scope" value="Bacteria"/>
</dbReference>
<accession>A0A098M4A6</accession>
<name>A0A098M4A6_9BACL</name>
<evidence type="ECO:0008006" key="4">
    <source>
        <dbReference type="Google" id="ProtNLM"/>
    </source>
</evidence>
<sequence>MGNNKKEALLFTTIMCALMVLGMSIYNMILLEGLSGSLVKHVAIGYLPAFIVALVLDIFIVGKIAKGIAHRLVKGTDPMIKKILLISSFMVTGMVLFMSFYGAVIHVGFTAALPIAYLSAVGKNFICALPLQLLLVGPLTRYIFIKVTPAVSA</sequence>
<organism evidence="2 3">
    <name type="scientific">Paenibacillus wynnii</name>
    <dbReference type="NCBI Taxonomy" id="268407"/>
    <lineage>
        <taxon>Bacteria</taxon>
        <taxon>Bacillati</taxon>
        <taxon>Bacillota</taxon>
        <taxon>Bacilli</taxon>
        <taxon>Bacillales</taxon>
        <taxon>Paenibacillaceae</taxon>
        <taxon>Paenibacillus</taxon>
    </lineage>
</organism>
<keyword evidence="1" id="KW-1133">Transmembrane helix</keyword>
<evidence type="ECO:0000256" key="1">
    <source>
        <dbReference type="SAM" id="Phobius"/>
    </source>
</evidence>
<proteinExistence type="predicted"/>
<gene>
    <name evidence="2" type="ORF">PWYN_16725</name>
</gene>
<dbReference type="Pfam" id="PF11391">
    <property type="entry name" value="DUF2798"/>
    <property type="match status" value="2"/>
</dbReference>
<dbReference type="EMBL" id="JQCR01000003">
    <property type="protein sequence ID" value="KGE16387.1"/>
    <property type="molecule type" value="Genomic_DNA"/>
</dbReference>
<evidence type="ECO:0000313" key="2">
    <source>
        <dbReference type="EMBL" id="KGE16387.1"/>
    </source>
</evidence>
<feature type="transmembrane region" description="Helical" evidence="1">
    <location>
        <begin position="115"/>
        <end position="136"/>
    </location>
</feature>
<feature type="transmembrane region" description="Helical" evidence="1">
    <location>
        <begin position="9"/>
        <end position="31"/>
    </location>
</feature>
<dbReference type="Proteomes" id="UP000029734">
    <property type="component" value="Unassembled WGS sequence"/>
</dbReference>